<accession>A0A1G2EM56</accession>
<dbReference type="Gene3D" id="3.60.15.10">
    <property type="entry name" value="Ribonuclease Z/Hydroxyacylglutathione hydrolase-like"/>
    <property type="match status" value="1"/>
</dbReference>
<comment type="caution">
    <text evidence="1">The sequence shown here is derived from an EMBL/GenBank/DDBJ whole genome shotgun (WGS) entry which is preliminary data.</text>
</comment>
<organism evidence="1 2">
    <name type="scientific">Candidatus Nealsonbacteria bacterium RIFOXYC1_FULL_40_7</name>
    <dbReference type="NCBI Taxonomy" id="1801678"/>
    <lineage>
        <taxon>Bacteria</taxon>
        <taxon>Candidatus Nealsoniibacteriota</taxon>
    </lineage>
</organism>
<evidence type="ECO:0000313" key="1">
    <source>
        <dbReference type="EMBL" id="OGZ26632.1"/>
    </source>
</evidence>
<gene>
    <name evidence="1" type="ORF">A2427_04735</name>
</gene>
<dbReference type="Proteomes" id="UP000176326">
    <property type="component" value="Unassembled WGS sequence"/>
</dbReference>
<dbReference type="PANTHER" id="PTHR39189:SF1">
    <property type="entry name" value="UPF0173 METAL-DEPENDENT HYDROLASE YTKL"/>
    <property type="match status" value="1"/>
</dbReference>
<sequence>MTISWFGQTCFKITASMAKSEQVNIIIDPPAKDSGIKGPKLDSDILIAKKAPQGEYFLIDTPGEFDVKDVFVQGIGAKGSTVYVIKTEGLKLCHLGKIDQEELSSSQLEEIGDVDILLVPVGGEDSLDAKKASAIMSQIEPKITIPMNYSAAGSKEKLDKVDLFLKILGIEKVKAIPKLAIKEKDIPKEDEAKIIVLEQ</sequence>
<reference evidence="1 2" key="1">
    <citation type="journal article" date="2016" name="Nat. Commun.">
        <title>Thousands of microbial genomes shed light on interconnected biogeochemical processes in an aquifer system.</title>
        <authorList>
            <person name="Anantharaman K."/>
            <person name="Brown C.T."/>
            <person name="Hug L.A."/>
            <person name="Sharon I."/>
            <person name="Castelle C.J."/>
            <person name="Probst A.J."/>
            <person name="Thomas B.C."/>
            <person name="Singh A."/>
            <person name="Wilkins M.J."/>
            <person name="Karaoz U."/>
            <person name="Brodie E.L."/>
            <person name="Williams K.H."/>
            <person name="Hubbard S.S."/>
            <person name="Banfield J.F."/>
        </authorList>
    </citation>
    <scope>NUCLEOTIDE SEQUENCE [LARGE SCALE GENOMIC DNA]</scope>
</reference>
<dbReference type="EMBL" id="MHMN01000058">
    <property type="protein sequence ID" value="OGZ26632.1"/>
    <property type="molecule type" value="Genomic_DNA"/>
</dbReference>
<dbReference type="PANTHER" id="PTHR39189">
    <property type="entry name" value="UPF0173 METAL-DEPENDENT HYDROLASE YTKL"/>
    <property type="match status" value="1"/>
</dbReference>
<dbReference type="InterPro" id="IPR036866">
    <property type="entry name" value="RibonucZ/Hydroxyglut_hydro"/>
</dbReference>
<dbReference type="SUPFAM" id="SSF56281">
    <property type="entry name" value="Metallo-hydrolase/oxidoreductase"/>
    <property type="match status" value="1"/>
</dbReference>
<evidence type="ECO:0000313" key="2">
    <source>
        <dbReference type="Proteomes" id="UP000176326"/>
    </source>
</evidence>
<dbReference type="Pfam" id="PF13483">
    <property type="entry name" value="Lactamase_B_3"/>
    <property type="match status" value="1"/>
</dbReference>
<evidence type="ECO:0008006" key="3">
    <source>
        <dbReference type="Google" id="ProtNLM"/>
    </source>
</evidence>
<protein>
    <recommendedName>
        <fullName evidence="3">Lactamase</fullName>
    </recommendedName>
</protein>
<proteinExistence type="predicted"/>
<dbReference type="AlphaFoldDB" id="A0A1G2EM56"/>
<name>A0A1G2EM56_9BACT</name>